<protein>
    <submittedName>
        <fullName evidence="1">Uncharacterized protein</fullName>
    </submittedName>
</protein>
<dbReference type="EMBL" id="KQ419861">
    <property type="protein sequence ID" value="KOF82166.1"/>
    <property type="molecule type" value="Genomic_DNA"/>
</dbReference>
<accession>A0A0L8GYR3</accession>
<dbReference type="AlphaFoldDB" id="A0A0L8GYR3"/>
<name>A0A0L8GYR3_OCTBM</name>
<reference evidence="1" key="1">
    <citation type="submission" date="2015-07" db="EMBL/GenBank/DDBJ databases">
        <title>MeaNS - Measles Nucleotide Surveillance Program.</title>
        <authorList>
            <person name="Tran T."/>
            <person name="Druce J."/>
        </authorList>
    </citation>
    <scope>NUCLEOTIDE SEQUENCE</scope>
    <source>
        <strain evidence="1">UCB-OBI-ISO-001</strain>
        <tissue evidence="1">Gonad</tissue>
    </source>
</reference>
<evidence type="ECO:0000313" key="1">
    <source>
        <dbReference type="EMBL" id="KOF82166.1"/>
    </source>
</evidence>
<proteinExistence type="predicted"/>
<gene>
    <name evidence="1" type="ORF">OCBIM_22025623mg</name>
</gene>
<sequence>MVYLQLYEMLTSCTHGIPAQIFKLLGLSECLQNLDYFLVRKPRNV</sequence>
<organism evidence="1">
    <name type="scientific">Octopus bimaculoides</name>
    <name type="common">California two-spotted octopus</name>
    <dbReference type="NCBI Taxonomy" id="37653"/>
    <lineage>
        <taxon>Eukaryota</taxon>
        <taxon>Metazoa</taxon>
        <taxon>Spiralia</taxon>
        <taxon>Lophotrochozoa</taxon>
        <taxon>Mollusca</taxon>
        <taxon>Cephalopoda</taxon>
        <taxon>Coleoidea</taxon>
        <taxon>Octopodiformes</taxon>
        <taxon>Octopoda</taxon>
        <taxon>Incirrata</taxon>
        <taxon>Octopodidae</taxon>
        <taxon>Octopus</taxon>
    </lineage>
</organism>